<reference evidence="1" key="1">
    <citation type="submission" date="2018-01" db="EMBL/GenBank/DDBJ databases">
        <authorList>
            <person name="Krukenberg V."/>
        </authorList>
    </citation>
    <scope>NUCLEOTIDE SEQUENCE</scope>
    <source>
        <strain evidence="1">E20ANME2</strain>
    </source>
</reference>
<dbReference type="EMBL" id="PQXF01000020">
    <property type="protein sequence ID" value="PXF59997.1"/>
    <property type="molecule type" value="Genomic_DNA"/>
</dbReference>
<dbReference type="Proteomes" id="UP000248329">
    <property type="component" value="Unassembled WGS sequence"/>
</dbReference>
<organism evidence="1 2">
    <name type="scientific">Candidatus Methanogaster sp</name>
    <dbReference type="NCBI Taxonomy" id="3386292"/>
    <lineage>
        <taxon>Archaea</taxon>
        <taxon>Methanobacteriati</taxon>
        <taxon>Methanobacteriota</taxon>
        <taxon>Stenosarchaea group</taxon>
        <taxon>Methanomicrobia</taxon>
        <taxon>Methanosarcinales</taxon>
        <taxon>ANME-2 cluster</taxon>
        <taxon>Candidatus Methanogasteraceae</taxon>
        <taxon>Candidatus Methanogaster</taxon>
    </lineage>
</organism>
<gene>
    <name evidence="1" type="ORF">C4B59_10235</name>
</gene>
<evidence type="ECO:0000313" key="1">
    <source>
        <dbReference type="EMBL" id="PXF59997.1"/>
    </source>
</evidence>
<proteinExistence type="predicted"/>
<evidence type="ECO:0000313" key="2">
    <source>
        <dbReference type="Proteomes" id="UP000248329"/>
    </source>
</evidence>
<name>A0AC61L225_9EURY</name>
<comment type="caution">
    <text evidence="1">The sequence shown here is derived from an EMBL/GenBank/DDBJ whole genome shotgun (WGS) entry which is preliminary data.</text>
</comment>
<sequence>MSDEEKRYPSQVICMKGIFWTNKRYILIGLFLLTLIGCTCADALASNGGDVKTLVIGEQWALGGGYTLEAMQIDLEGEKVWIALYKDGSELDKEVIDIGSSNLQYRVYTYTEGDVLICSCYISAVFRGTCSNMIQVKDVFLIDDQFSGDYEVALDDCWVGSAWDIPEGYSIAAKDVAFNGNKARIVLLKNGAVIDERILTEESIAPIDSDAHYRYVKDGTEIVSATLKAAFHGDILNAVELVGVYQRSEIGGSILLNNESHLFKSADPTGIPWDLAYGYVLTMKDVGFNDEVLFELSKNGAVIKETILNESSVFTYTTGIGGISCVIDHVFCGCEANAVKLVDVNQYSDINGTGLLIEESYFYKTADPTIQQWELLNGYVLTMKDIEEVGYYSGGNKVWLELSRDGSVVKDDILESGDFFVYETGIEIVNCTIDAVFRGTLGDMVRLVDVNQYTETSRQLIDRGSKTFATTNPTGDVWGLYEGYSLDAKDIDLDGDKVWLSLSKNSAVVDDAIVDSGRWSADRWFKYYNSTGALVFSAYVDAVFRGTEHSVVQLMYVTQYSDVDGSVLIMFGEDDKKTLSAGTATTILPLITTPIDGQVLVEGDAITFGASAADGTAPYTYTWYEDGSIIGTSNSFDAAFGTGSHPITLIIDDAAGTSVSDRVRVETKSRGDVDRDGSITTVDALIVSQMAVRGEYDPFADVSRDGKVTSLDMLMILQAATGDIDI</sequence>
<accession>A0AC61L225</accession>
<protein>
    <submittedName>
        <fullName evidence="1">Uncharacterized protein</fullName>
    </submittedName>
</protein>